<dbReference type="EMBL" id="PQNY01000011">
    <property type="protein sequence ID" value="POS01335.1"/>
    <property type="molecule type" value="Genomic_DNA"/>
</dbReference>
<organism evidence="1 2">
    <name type="scientific">Flavobacterium croceum DSM 17960</name>
    <dbReference type="NCBI Taxonomy" id="1121886"/>
    <lineage>
        <taxon>Bacteria</taxon>
        <taxon>Pseudomonadati</taxon>
        <taxon>Bacteroidota</taxon>
        <taxon>Flavobacteriia</taxon>
        <taxon>Flavobacteriales</taxon>
        <taxon>Flavobacteriaceae</taxon>
        <taxon>Flavobacterium</taxon>
    </lineage>
</organism>
<protein>
    <submittedName>
        <fullName evidence="1">Uncharacterized protein</fullName>
    </submittedName>
</protein>
<gene>
    <name evidence="1" type="ORF">Q361_11146</name>
</gene>
<proteinExistence type="predicted"/>
<dbReference type="OrthoDB" id="1443487at2"/>
<keyword evidence="2" id="KW-1185">Reference proteome</keyword>
<reference evidence="1 2" key="1">
    <citation type="submission" date="2018-01" db="EMBL/GenBank/DDBJ databases">
        <title>Genomic Encyclopedia of Type Strains, Phase I: the one thousand microbial genomes (KMG-I) project.</title>
        <authorList>
            <person name="Goeker M."/>
        </authorList>
    </citation>
    <scope>NUCLEOTIDE SEQUENCE [LARGE SCALE GENOMIC DNA]</scope>
    <source>
        <strain evidence="1 2">DSM 17960</strain>
    </source>
</reference>
<name>A0A2S4N6J6_9FLAO</name>
<dbReference type="Proteomes" id="UP000237056">
    <property type="component" value="Unassembled WGS sequence"/>
</dbReference>
<dbReference type="RefSeq" id="WP_103726442.1">
    <property type="nucleotide sequence ID" value="NZ_PQNY01000011.1"/>
</dbReference>
<comment type="caution">
    <text evidence="1">The sequence shown here is derived from an EMBL/GenBank/DDBJ whole genome shotgun (WGS) entry which is preliminary data.</text>
</comment>
<dbReference type="AlphaFoldDB" id="A0A2S4N6J6"/>
<evidence type="ECO:0000313" key="1">
    <source>
        <dbReference type="EMBL" id="POS01335.1"/>
    </source>
</evidence>
<accession>A0A2S4N6J6</accession>
<evidence type="ECO:0000313" key="2">
    <source>
        <dbReference type="Proteomes" id="UP000237056"/>
    </source>
</evidence>
<sequence length="104" mass="11853">MRKIDKSEKLDKAIAILEAKQKKDFIELKSQAQQFTDSLKPKNLINQSIQSFLPSSEEKKDMLKSLAILALGYVSKKVFLNSSHSSSWLKKGIDYAVQFFSKKV</sequence>